<dbReference type="Proteomes" id="UP001246690">
    <property type="component" value="Chromosome"/>
</dbReference>
<feature type="domain" description="Glycosyltransferase 2-like" evidence="4">
    <location>
        <begin position="23"/>
        <end position="183"/>
    </location>
</feature>
<evidence type="ECO:0000256" key="1">
    <source>
        <dbReference type="ARBA" id="ARBA00006739"/>
    </source>
</evidence>
<dbReference type="RefSeq" id="WP_309878317.1">
    <property type="nucleotide sequence ID" value="NZ_CP133838.1"/>
</dbReference>
<dbReference type="PANTHER" id="PTHR43179">
    <property type="entry name" value="RHAMNOSYLTRANSFERASE WBBL"/>
    <property type="match status" value="1"/>
</dbReference>
<organism evidence="5 6">
    <name type="scientific">Buttiauxella selenatireducens</name>
    <dbReference type="NCBI Taxonomy" id="3073902"/>
    <lineage>
        <taxon>Bacteria</taxon>
        <taxon>Pseudomonadati</taxon>
        <taxon>Pseudomonadota</taxon>
        <taxon>Gammaproteobacteria</taxon>
        <taxon>Enterobacterales</taxon>
        <taxon>Enterobacteriaceae</taxon>
        <taxon>Buttiauxella</taxon>
    </lineage>
</organism>
<dbReference type="InterPro" id="IPR029044">
    <property type="entry name" value="Nucleotide-diphossugar_trans"/>
</dbReference>
<proteinExistence type="inferred from homology"/>
<dbReference type="InterPro" id="IPR006446">
    <property type="entry name" value="RhaTrfase"/>
</dbReference>
<protein>
    <submittedName>
        <fullName evidence="5">Rhamnosyltransferase</fullName>
    </submittedName>
</protein>
<name>A0ABY9SGB5_9ENTR</name>
<dbReference type="InterPro" id="IPR001173">
    <property type="entry name" value="Glyco_trans_2-like"/>
</dbReference>
<keyword evidence="6" id="KW-1185">Reference proteome</keyword>
<dbReference type="Pfam" id="PF00535">
    <property type="entry name" value="Glycos_transf_2"/>
    <property type="match status" value="1"/>
</dbReference>
<evidence type="ECO:0000256" key="2">
    <source>
        <dbReference type="ARBA" id="ARBA00022676"/>
    </source>
</evidence>
<evidence type="ECO:0000256" key="3">
    <source>
        <dbReference type="ARBA" id="ARBA00022679"/>
    </source>
</evidence>
<evidence type="ECO:0000259" key="4">
    <source>
        <dbReference type="Pfam" id="PF00535"/>
    </source>
</evidence>
<dbReference type="CDD" id="cd02526">
    <property type="entry name" value="GT2_RfbF_like"/>
    <property type="match status" value="1"/>
</dbReference>
<dbReference type="EMBL" id="CP133838">
    <property type="protein sequence ID" value="WMY75885.1"/>
    <property type="molecule type" value="Genomic_DNA"/>
</dbReference>
<dbReference type="PANTHER" id="PTHR43179:SF12">
    <property type="entry name" value="GALACTOFURANOSYLTRANSFERASE GLFT2"/>
    <property type="match status" value="1"/>
</dbReference>
<evidence type="ECO:0000313" key="5">
    <source>
        <dbReference type="EMBL" id="WMY75885.1"/>
    </source>
</evidence>
<dbReference type="NCBIfam" id="TIGR01556">
    <property type="entry name" value="rhamnosyltran"/>
    <property type="match status" value="1"/>
</dbReference>
<comment type="similarity">
    <text evidence="1">Belongs to the glycosyltransferase 2 family.</text>
</comment>
<accession>A0ABY9SGB5</accession>
<dbReference type="Gene3D" id="3.90.550.10">
    <property type="entry name" value="Spore Coat Polysaccharide Biosynthesis Protein SpsA, Chain A"/>
    <property type="match status" value="1"/>
</dbReference>
<gene>
    <name evidence="5" type="ORF">RHD99_08080</name>
</gene>
<keyword evidence="3" id="KW-0808">Transferase</keyword>
<sequence>MIFIWKIRELNLSMKNPSNNLCAIIVTYNPSVEHVIGLASNLREQNSDVLIVDNSPSINELLANHNVFNYIWLGGNKGIAAAQNVGIKKCLDEHYEYLIFFDQDSKISSHFISSLSNPMIDNQYQVCAPVFFDETRGFEYAITDIRKNGKRVKLYSKNSTEPFTSSVVISSGTLVRKDVFNTVGLMDEGLFIDYVDTEWCLRCFDKGILVYIIPQAKMLHSIGDRSFDIFGFCVPVHSAVRRYYRVRNSIHLLKYPHVPKLLAAREIVFSFIHSMILVIKQPDKKSYLKSFLTALIDGVRGVRGENPRTHR</sequence>
<reference evidence="5 6" key="1">
    <citation type="submission" date="2023-09" db="EMBL/GenBank/DDBJ databases">
        <title>Buttiauxella selenatireducens sp. nov., isolated from the rhizosphere of Cardamine hupingshanesis.</title>
        <authorList>
            <person name="Zhang S."/>
            <person name="Xu Z."/>
            <person name="Wang H."/>
            <person name="Guo Y."/>
        </authorList>
    </citation>
    <scope>NUCLEOTIDE SEQUENCE [LARGE SCALE GENOMIC DNA]</scope>
    <source>
        <strain evidence="5 6">R73</strain>
    </source>
</reference>
<keyword evidence="2" id="KW-0328">Glycosyltransferase</keyword>
<evidence type="ECO:0000313" key="6">
    <source>
        <dbReference type="Proteomes" id="UP001246690"/>
    </source>
</evidence>
<dbReference type="SUPFAM" id="SSF53448">
    <property type="entry name" value="Nucleotide-diphospho-sugar transferases"/>
    <property type="match status" value="1"/>
</dbReference>